<feature type="compositionally biased region" description="Basic and acidic residues" evidence="1">
    <location>
        <begin position="65"/>
        <end position="78"/>
    </location>
</feature>
<keyword evidence="2" id="KW-0614">Plasmid</keyword>
<gene>
    <name evidence="2" type="ORF">ABAZ39_32995</name>
</gene>
<evidence type="ECO:0000313" key="3">
    <source>
        <dbReference type="Proteomes" id="UP000027186"/>
    </source>
</evidence>
<reference evidence="2 3" key="1">
    <citation type="journal article" date="2014" name="Genome Announc.">
        <title>Complete Genome Sequence of the Model Rhizosphere Strain Azospirillum brasilense Az39, Successfully Applied in Agriculture.</title>
        <authorList>
            <person name="Rivera D."/>
            <person name="Revale S."/>
            <person name="Molina R."/>
            <person name="Gualpa J."/>
            <person name="Puente M."/>
            <person name="Maroniche G."/>
            <person name="Paris G."/>
            <person name="Baker D."/>
            <person name="Clavijo B."/>
            <person name="McLay K."/>
            <person name="Spaepen S."/>
            <person name="Perticari A."/>
            <person name="Vazquez M."/>
            <person name="Wisniewski-Dye F."/>
            <person name="Watkins C."/>
            <person name="Martinez-Abarca F."/>
            <person name="Vanderleyden J."/>
            <person name="Cassan F."/>
        </authorList>
    </citation>
    <scope>NUCLEOTIDE SEQUENCE [LARGE SCALE GENOMIC DNA]</scope>
    <source>
        <strain evidence="2 3">Az39</strain>
        <plasmid evidence="2">AbAZ39_p5</plasmid>
    </source>
</reference>
<protein>
    <submittedName>
        <fullName evidence="2">Uncharacterized protein</fullName>
    </submittedName>
</protein>
<organism evidence="2 3">
    <name type="scientific">Azospirillum argentinense</name>
    <dbReference type="NCBI Taxonomy" id="2970906"/>
    <lineage>
        <taxon>Bacteria</taxon>
        <taxon>Pseudomonadati</taxon>
        <taxon>Pseudomonadota</taxon>
        <taxon>Alphaproteobacteria</taxon>
        <taxon>Rhodospirillales</taxon>
        <taxon>Azospirillaceae</taxon>
        <taxon>Azospirillum</taxon>
    </lineage>
</organism>
<name>A0A060DV62_9PROT</name>
<sequence>MLVHRPHLQRRVGILLLKCLHTAAEPRLEDLLGQGIGFGMAGARHLAGEAEPAQIIGAAPGGDQTPEHAGDPLGDRAARPQATVGRRIVQIIPQAALLACVEQRSGAGVELALVACRA</sequence>
<dbReference type="Proteomes" id="UP000027186">
    <property type="component" value="Plasmid AbAZ39_p5"/>
</dbReference>
<proteinExistence type="predicted"/>
<feature type="region of interest" description="Disordered" evidence="1">
    <location>
        <begin position="53"/>
        <end position="78"/>
    </location>
</feature>
<geneLocation type="plasmid" evidence="2 3">
    <name>AbAZ39_p5</name>
</geneLocation>
<accession>A0A060DV62</accession>
<dbReference type="KEGG" id="abq:ABAZ39_32995"/>
<dbReference type="EMBL" id="CP007798">
    <property type="protein sequence ID" value="AIB16657.1"/>
    <property type="molecule type" value="Genomic_DNA"/>
</dbReference>
<evidence type="ECO:0000313" key="2">
    <source>
        <dbReference type="EMBL" id="AIB16657.1"/>
    </source>
</evidence>
<evidence type="ECO:0000256" key="1">
    <source>
        <dbReference type="SAM" id="MobiDB-lite"/>
    </source>
</evidence>
<dbReference type="AlphaFoldDB" id="A0A060DV62"/>